<proteinExistence type="predicted"/>
<accession>A0ABV6V190</accession>
<evidence type="ECO:0000313" key="3">
    <source>
        <dbReference type="Proteomes" id="UP001592528"/>
    </source>
</evidence>
<organism evidence="2 3">
    <name type="scientific">Streptacidiphilus cavernicola</name>
    <dbReference type="NCBI Taxonomy" id="3342716"/>
    <lineage>
        <taxon>Bacteria</taxon>
        <taxon>Bacillati</taxon>
        <taxon>Actinomycetota</taxon>
        <taxon>Actinomycetes</taxon>
        <taxon>Kitasatosporales</taxon>
        <taxon>Streptomycetaceae</taxon>
        <taxon>Streptacidiphilus</taxon>
    </lineage>
</organism>
<feature type="transmembrane region" description="Helical" evidence="1">
    <location>
        <begin position="29"/>
        <end position="49"/>
    </location>
</feature>
<name>A0ABV6V190_9ACTN</name>
<keyword evidence="1" id="KW-0472">Membrane</keyword>
<comment type="caution">
    <text evidence="2">The sequence shown here is derived from an EMBL/GenBank/DDBJ whole genome shotgun (WGS) entry which is preliminary data.</text>
</comment>
<gene>
    <name evidence="2" type="ORF">ACEZDJ_40065</name>
</gene>
<sequence>MATPTPPTPPAAPPPQPPAQAPFLTMHTAIILLAATLIAIIVGALAFLAGHVVAAAVLAGLGAFGGSIPVLRNLIA</sequence>
<keyword evidence="1" id="KW-0812">Transmembrane</keyword>
<dbReference type="RefSeq" id="WP_030267196.1">
    <property type="nucleotide sequence ID" value="NZ_JBHEZZ010000048.1"/>
</dbReference>
<dbReference type="EMBL" id="JBHEZZ010000048">
    <property type="protein sequence ID" value="MFC1407491.1"/>
    <property type="molecule type" value="Genomic_DNA"/>
</dbReference>
<keyword evidence="3" id="KW-1185">Reference proteome</keyword>
<reference evidence="2 3" key="1">
    <citation type="submission" date="2024-09" db="EMBL/GenBank/DDBJ databases">
        <authorList>
            <person name="Lee S.D."/>
        </authorList>
    </citation>
    <scope>NUCLEOTIDE SEQUENCE [LARGE SCALE GENOMIC DNA]</scope>
    <source>
        <strain evidence="2 3">N1-5</strain>
    </source>
</reference>
<evidence type="ECO:0008006" key="4">
    <source>
        <dbReference type="Google" id="ProtNLM"/>
    </source>
</evidence>
<evidence type="ECO:0000256" key="1">
    <source>
        <dbReference type="SAM" id="Phobius"/>
    </source>
</evidence>
<keyword evidence="1" id="KW-1133">Transmembrane helix</keyword>
<dbReference type="Proteomes" id="UP001592528">
    <property type="component" value="Unassembled WGS sequence"/>
</dbReference>
<evidence type="ECO:0000313" key="2">
    <source>
        <dbReference type="EMBL" id="MFC1407491.1"/>
    </source>
</evidence>
<protein>
    <recommendedName>
        <fullName evidence="4">SpdD protein</fullName>
    </recommendedName>
</protein>
<feature type="transmembrane region" description="Helical" evidence="1">
    <location>
        <begin position="55"/>
        <end position="75"/>
    </location>
</feature>